<keyword evidence="2" id="KW-1029">Fimbrium biogenesis</keyword>
<dbReference type="NCBIfam" id="NF007371">
    <property type="entry name" value="PRK09871.1"/>
    <property type="match status" value="1"/>
</dbReference>
<dbReference type="EMBL" id="AAGIGS010000057">
    <property type="protein sequence ID" value="EBO3625007.1"/>
    <property type="molecule type" value="Genomic_DNA"/>
</dbReference>
<evidence type="ECO:0000313" key="11">
    <source>
        <dbReference type="EMBL" id="EBO3625007.1"/>
    </source>
</evidence>
<evidence type="ECO:0000313" key="13">
    <source>
        <dbReference type="EMBL" id="EBT6292595.1"/>
    </source>
</evidence>
<evidence type="ECO:0000256" key="2">
    <source>
        <dbReference type="ARBA" id="ARBA00022558"/>
    </source>
</evidence>
<evidence type="ECO:0000259" key="7">
    <source>
        <dbReference type="PROSITE" id="PS51898"/>
    </source>
</evidence>
<name>A0A5T8HXA4_SALER</name>
<reference evidence="10" key="1">
    <citation type="submission" date="2018-06" db="EMBL/GenBank/DDBJ databases">
        <authorList>
            <consortium name="PulseNet: The National Subtyping Network for Foodborne Disease Surveillance"/>
            <person name="Tarr C.L."/>
            <person name="Trees E."/>
            <person name="Katz L.S."/>
            <person name="Carleton-Romer H.A."/>
            <person name="Stroika S."/>
            <person name="Kucerova Z."/>
            <person name="Roache K.F."/>
            <person name="Sabol A.L."/>
            <person name="Besser J."/>
            <person name="Gerner-Smidt P."/>
        </authorList>
    </citation>
    <scope>NUCLEOTIDE SEQUENCE</scope>
    <source>
        <strain evidence="11">PNUSAS009482</strain>
        <strain evidence="12">PNUSAS015592</strain>
        <strain evidence="13">PNUSAS023047</strain>
        <strain evidence="9">PNUSAS041911</strain>
        <strain evidence="8">PNUSAS042495</strain>
        <strain evidence="10">PNUSAS042910</strain>
    </source>
</reference>
<dbReference type="GO" id="GO:0006310">
    <property type="term" value="P:DNA recombination"/>
    <property type="evidence" value="ECO:0007669"/>
    <property type="project" value="UniProtKB-KW"/>
</dbReference>
<organism evidence="10">
    <name type="scientific">Salmonella enterica</name>
    <name type="common">Salmonella choleraesuis</name>
    <dbReference type="NCBI Taxonomy" id="28901"/>
    <lineage>
        <taxon>Bacteria</taxon>
        <taxon>Pseudomonadati</taxon>
        <taxon>Pseudomonadota</taxon>
        <taxon>Gammaproteobacteria</taxon>
        <taxon>Enterobacterales</taxon>
        <taxon>Enterobacteriaceae</taxon>
        <taxon>Salmonella</taxon>
    </lineage>
</organism>
<evidence type="ECO:0000313" key="9">
    <source>
        <dbReference type="EMBL" id="EBN2156958.1"/>
    </source>
</evidence>
<dbReference type="AlphaFoldDB" id="A0A5T8HXA4"/>
<dbReference type="SUPFAM" id="SSF56349">
    <property type="entry name" value="DNA breaking-rejoining enzymes"/>
    <property type="match status" value="1"/>
</dbReference>
<protein>
    <submittedName>
        <fullName evidence="10">Pilus assembly protein</fullName>
    </submittedName>
    <submittedName>
        <fullName evidence="12">Tyrosine-type recombinase/integrase</fullName>
    </submittedName>
</protein>
<dbReference type="EMBL" id="AAGWQQ010000151">
    <property type="protein sequence ID" value="EBS7984979.1"/>
    <property type="molecule type" value="Genomic_DNA"/>
</dbReference>
<keyword evidence="6" id="KW-0233">DNA recombination</keyword>
<evidence type="ECO:0000313" key="8">
    <source>
        <dbReference type="EMBL" id="EBL9210851.1"/>
    </source>
</evidence>
<feature type="domain" description="Tyr recombinase" evidence="7">
    <location>
        <begin position="2"/>
        <end position="186"/>
    </location>
</feature>
<evidence type="ECO:0000256" key="4">
    <source>
        <dbReference type="ARBA" id="ARBA00023015"/>
    </source>
</evidence>
<sequence>MSERKYLTQNEVSAIVNAASQRKYAERDCCLIMLAYFHGFRVSELLSLRLSDVNLSAGSLYVRRLKNGFSTIHPLQASEVKVIRSWLAVRKTWLCRKPPENHWLFISRAGNPLSRQYFYAVLRQAGEDAGLSLRAHPHMLRHACGYALADNGVDTRLIQDYLGHRNIRHTVRYTASNAARFDGIWTPGRRRGRQLFDPKCNLLLTDGQILSDTHLPRQ</sequence>
<comment type="caution">
    <text evidence="10">The sequence shown here is derived from an EMBL/GenBank/DDBJ whole genome shotgun (WGS) entry which is preliminary data.</text>
</comment>
<dbReference type="InterPro" id="IPR013762">
    <property type="entry name" value="Integrase-like_cat_sf"/>
</dbReference>
<keyword evidence="5" id="KW-0804">Transcription</keyword>
<dbReference type="GO" id="GO:0003677">
    <property type="term" value="F:DNA binding"/>
    <property type="evidence" value="ECO:0007669"/>
    <property type="project" value="InterPro"/>
</dbReference>
<evidence type="ECO:0000313" key="12">
    <source>
        <dbReference type="EMBL" id="EBS7984979.1"/>
    </source>
</evidence>
<accession>A0A5T8HXA4</accession>
<dbReference type="EMBL" id="AAGFCB010000032">
    <property type="protein sequence ID" value="EBN2156958.1"/>
    <property type="molecule type" value="Genomic_DNA"/>
</dbReference>
<evidence type="ECO:0000256" key="3">
    <source>
        <dbReference type="ARBA" id="ARBA00022908"/>
    </source>
</evidence>
<dbReference type="EMBL" id="AAGAQC010000022">
    <property type="protein sequence ID" value="EBL9210851.1"/>
    <property type="molecule type" value="Genomic_DNA"/>
</dbReference>
<proteinExistence type="inferred from homology"/>
<dbReference type="EMBL" id="AAGFHZ010000035">
    <property type="protein sequence ID" value="EBN2829369.1"/>
    <property type="molecule type" value="Genomic_DNA"/>
</dbReference>
<gene>
    <name evidence="11" type="ORF">B6N72_26235</name>
    <name evidence="12" type="ORF">CEJ09_24860</name>
    <name evidence="13" type="ORF">CNP70_24610</name>
    <name evidence="9" type="ORF">DMS94_22030</name>
    <name evidence="10" type="ORF">DOF78_22820</name>
    <name evidence="8" type="ORF">DOF85_23480</name>
</gene>
<keyword evidence="4" id="KW-0805">Transcription regulation</keyword>
<dbReference type="EMBL" id="AAGZJS010000066">
    <property type="protein sequence ID" value="EBT6292595.1"/>
    <property type="molecule type" value="Genomic_DNA"/>
</dbReference>
<dbReference type="InterPro" id="IPR011010">
    <property type="entry name" value="DNA_brk_join_enz"/>
</dbReference>
<evidence type="ECO:0000256" key="5">
    <source>
        <dbReference type="ARBA" id="ARBA00023163"/>
    </source>
</evidence>
<dbReference type="PANTHER" id="PTHR30349:SF62">
    <property type="entry name" value="TYPE 1 FIMBRIAE REGULATORY PROTEIN FIMB-RELATED"/>
    <property type="match status" value="1"/>
</dbReference>
<comment type="similarity">
    <text evidence="1">Belongs to the 'phage' integrase family.</text>
</comment>
<dbReference type="PANTHER" id="PTHR30349">
    <property type="entry name" value="PHAGE INTEGRASE-RELATED"/>
    <property type="match status" value="1"/>
</dbReference>
<evidence type="ECO:0000256" key="6">
    <source>
        <dbReference type="ARBA" id="ARBA00023172"/>
    </source>
</evidence>
<evidence type="ECO:0000256" key="1">
    <source>
        <dbReference type="ARBA" id="ARBA00008857"/>
    </source>
</evidence>
<dbReference type="Pfam" id="PF00589">
    <property type="entry name" value="Phage_integrase"/>
    <property type="match status" value="1"/>
</dbReference>
<dbReference type="Gene3D" id="1.10.443.10">
    <property type="entry name" value="Intergrase catalytic core"/>
    <property type="match status" value="1"/>
</dbReference>
<dbReference type="GO" id="GO:0015074">
    <property type="term" value="P:DNA integration"/>
    <property type="evidence" value="ECO:0007669"/>
    <property type="project" value="UniProtKB-KW"/>
</dbReference>
<dbReference type="InterPro" id="IPR002104">
    <property type="entry name" value="Integrase_catalytic"/>
</dbReference>
<dbReference type="PROSITE" id="PS51898">
    <property type="entry name" value="TYR_RECOMBINASE"/>
    <property type="match status" value="1"/>
</dbReference>
<evidence type="ECO:0000313" key="10">
    <source>
        <dbReference type="EMBL" id="EBN2829369.1"/>
    </source>
</evidence>
<dbReference type="InterPro" id="IPR050090">
    <property type="entry name" value="Tyrosine_recombinase_XerCD"/>
</dbReference>
<keyword evidence="3" id="KW-0229">DNA integration</keyword>
<dbReference type="NCBIfam" id="NF007370">
    <property type="entry name" value="PRK09870.1"/>
    <property type="match status" value="1"/>
</dbReference>